<name>A0A0A9A5Z8_ARUDO</name>
<organism evidence="1">
    <name type="scientific">Arundo donax</name>
    <name type="common">Giant reed</name>
    <name type="synonym">Donax arundinaceus</name>
    <dbReference type="NCBI Taxonomy" id="35708"/>
    <lineage>
        <taxon>Eukaryota</taxon>
        <taxon>Viridiplantae</taxon>
        <taxon>Streptophyta</taxon>
        <taxon>Embryophyta</taxon>
        <taxon>Tracheophyta</taxon>
        <taxon>Spermatophyta</taxon>
        <taxon>Magnoliopsida</taxon>
        <taxon>Liliopsida</taxon>
        <taxon>Poales</taxon>
        <taxon>Poaceae</taxon>
        <taxon>PACMAD clade</taxon>
        <taxon>Arundinoideae</taxon>
        <taxon>Arundineae</taxon>
        <taxon>Arundo</taxon>
    </lineage>
</organism>
<accession>A0A0A9A5Z8</accession>
<proteinExistence type="predicted"/>
<reference evidence="1" key="1">
    <citation type="submission" date="2014-09" db="EMBL/GenBank/DDBJ databases">
        <authorList>
            <person name="Magalhaes I.L.F."/>
            <person name="Oliveira U."/>
            <person name="Santos F.R."/>
            <person name="Vidigal T.H.D.A."/>
            <person name="Brescovit A.D."/>
            <person name="Santos A.J."/>
        </authorList>
    </citation>
    <scope>NUCLEOTIDE SEQUENCE</scope>
    <source>
        <tissue evidence="1">Shoot tissue taken approximately 20 cm above the soil surface</tissue>
    </source>
</reference>
<protein>
    <submittedName>
        <fullName evidence="1">Uncharacterized protein</fullName>
    </submittedName>
</protein>
<reference evidence="1" key="2">
    <citation type="journal article" date="2015" name="Data Brief">
        <title>Shoot transcriptome of the giant reed, Arundo donax.</title>
        <authorList>
            <person name="Barrero R.A."/>
            <person name="Guerrero F.D."/>
            <person name="Moolhuijzen P."/>
            <person name="Goolsby J.A."/>
            <person name="Tidwell J."/>
            <person name="Bellgard S.E."/>
            <person name="Bellgard M.I."/>
        </authorList>
    </citation>
    <scope>NUCLEOTIDE SEQUENCE</scope>
    <source>
        <tissue evidence="1">Shoot tissue taken approximately 20 cm above the soil surface</tissue>
    </source>
</reference>
<sequence length="46" mass="5042">MSPSLGFYMKLHTVALCNIHSGLGYLADSANSLVLMDFRSLPNRTV</sequence>
<dbReference type="AlphaFoldDB" id="A0A0A9A5Z8"/>
<dbReference type="EMBL" id="GBRH01253465">
    <property type="protein sequence ID" value="JAD44430.1"/>
    <property type="molecule type" value="Transcribed_RNA"/>
</dbReference>
<evidence type="ECO:0000313" key="1">
    <source>
        <dbReference type="EMBL" id="JAD44430.1"/>
    </source>
</evidence>